<dbReference type="InterPro" id="IPR047575">
    <property type="entry name" value="Sm"/>
</dbReference>
<feature type="domain" description="Sm" evidence="7">
    <location>
        <begin position="1"/>
        <end position="80"/>
    </location>
</feature>
<evidence type="ECO:0000313" key="8">
    <source>
        <dbReference type="EMBL" id="KAK3371815.1"/>
    </source>
</evidence>
<feature type="short sequence motif" description="FFD box" evidence="1">
    <location>
        <begin position="500"/>
        <end position="516"/>
    </location>
</feature>
<dbReference type="PROSITE" id="PS51512">
    <property type="entry name" value="DFDF"/>
    <property type="match status" value="1"/>
</dbReference>
<dbReference type="PANTHER" id="PTHR13586:SF0">
    <property type="entry name" value="TRAILER HITCH, ISOFORM H"/>
    <property type="match status" value="1"/>
</dbReference>
<feature type="compositionally biased region" description="Low complexity" evidence="3">
    <location>
        <begin position="276"/>
        <end position="287"/>
    </location>
</feature>
<name>A0AAE0K8X4_9PEZI</name>
<feature type="region of interest" description="Disordered" evidence="3">
    <location>
        <begin position="76"/>
        <end position="382"/>
    </location>
</feature>
<keyword evidence="9" id="KW-1185">Reference proteome</keyword>
<sequence length="590" mass="61336">MSKFLGSRISLISRSDIRYVGTLHQINSEDSTVSLENVRSFGTEGRRINPDDEVAPSDQFYEYIVFRGTDVKDLRVEEGPSSAKEEPPAMPNDPAIVGARARPVNVAPGPPGPPAPQEAPQGLPQGPPQGPPGPPLGGPNQHGPIPGGSGFGYYPPPHMQGWGRAGGPGPGPNPFGGMQYPPQPPWMMPGQHFPPGPVGPAPWNNYAYPPGPGGPPGIPGGPGAPGAPGQGGRQSSSQTPSTPSLAPKPSPIGPLTEKKPLTPTQQADSPSELESTEQPAQELAAAAAPPPPVESKPTEEEVKATAVSLSRNAPPTAPREASKFIPTGPKNISRPTQILPAVPLPVGLTSRASQQAQTSSSKPAGEQINNAEALRDATQAAKAAVAVAMANLAQLDGSAPAQQLNNTPAMDNLTKKVNEMRLNSGRQAPAHVGRGGRGRGPRPAKVEVPDSDFDFASANAKFNKQEIVKEAIAGSPLTETANGDALTPEAVVDASGSVAPAYNPSRSFFDNISSEAKDRLENTGPKPGGREWRGEEQRRNMETFGQGSVDGGFRGFRGGRGRGRGGRGRGYRGRGGNAGYRQHDAQAPSQ</sequence>
<dbReference type="InterPro" id="IPR025761">
    <property type="entry name" value="FFD_box"/>
</dbReference>
<evidence type="ECO:0000256" key="2">
    <source>
        <dbReference type="PROSITE-ProRule" id="PRU00869"/>
    </source>
</evidence>
<feature type="compositionally biased region" description="Low complexity" evidence="3">
    <location>
        <begin position="349"/>
        <end position="361"/>
    </location>
</feature>
<protein>
    <submittedName>
        <fullName evidence="8">Scd6-like Sm domain-containing protein</fullName>
    </submittedName>
</protein>
<proteinExistence type="predicted"/>
<dbReference type="InterPro" id="IPR010920">
    <property type="entry name" value="LSM_dom_sf"/>
</dbReference>
<dbReference type="EMBL" id="JAULSN010000005">
    <property type="protein sequence ID" value="KAK3371815.1"/>
    <property type="molecule type" value="Genomic_DNA"/>
</dbReference>
<dbReference type="AlphaFoldDB" id="A0AAE0K8X4"/>
<dbReference type="SUPFAM" id="SSF50182">
    <property type="entry name" value="Sm-like ribonucleoproteins"/>
    <property type="match status" value="1"/>
</dbReference>
<dbReference type="InterPro" id="IPR025768">
    <property type="entry name" value="TFG_box"/>
</dbReference>
<feature type="compositionally biased region" description="Pro residues" evidence="3">
    <location>
        <begin position="108"/>
        <end position="117"/>
    </location>
</feature>
<dbReference type="PROSITE" id="PS52002">
    <property type="entry name" value="SM"/>
    <property type="match status" value="1"/>
</dbReference>
<dbReference type="Pfam" id="PF12701">
    <property type="entry name" value="LSM14"/>
    <property type="match status" value="1"/>
</dbReference>
<feature type="region of interest" description="Disordered" evidence="3">
    <location>
        <begin position="398"/>
        <end position="451"/>
    </location>
</feature>
<dbReference type="PROSITE" id="PS51536">
    <property type="entry name" value="TFG"/>
    <property type="match status" value="1"/>
</dbReference>
<feature type="compositionally biased region" description="Pro residues" evidence="3">
    <location>
        <begin position="181"/>
        <end position="200"/>
    </location>
</feature>
<dbReference type="Proteomes" id="UP001287356">
    <property type="component" value="Unassembled WGS sequence"/>
</dbReference>
<dbReference type="PROSITE" id="PS51513">
    <property type="entry name" value="FFD"/>
    <property type="match status" value="1"/>
</dbReference>
<feature type="domain" description="TFG box profile" evidence="6">
    <location>
        <begin position="528"/>
        <end position="548"/>
    </location>
</feature>
<dbReference type="Pfam" id="PF09532">
    <property type="entry name" value="FDF"/>
    <property type="match status" value="1"/>
</dbReference>
<dbReference type="GO" id="GO:0003729">
    <property type="term" value="F:mRNA binding"/>
    <property type="evidence" value="ECO:0007669"/>
    <property type="project" value="TreeGrafter"/>
</dbReference>
<dbReference type="InterPro" id="IPR025609">
    <property type="entry name" value="Lsm14-like_N"/>
</dbReference>
<dbReference type="SMART" id="SM01271">
    <property type="entry name" value="LSM14"/>
    <property type="match status" value="1"/>
</dbReference>
<reference evidence="8" key="2">
    <citation type="submission" date="2023-06" db="EMBL/GenBank/DDBJ databases">
        <authorList>
            <consortium name="Lawrence Berkeley National Laboratory"/>
            <person name="Haridas S."/>
            <person name="Hensen N."/>
            <person name="Bonometti L."/>
            <person name="Westerberg I."/>
            <person name="Brannstrom I.O."/>
            <person name="Guillou S."/>
            <person name="Cros-Aarteil S."/>
            <person name="Calhoun S."/>
            <person name="Kuo A."/>
            <person name="Mondo S."/>
            <person name="Pangilinan J."/>
            <person name="Riley R."/>
            <person name="Labutti K."/>
            <person name="Andreopoulos B."/>
            <person name="Lipzen A."/>
            <person name="Chen C."/>
            <person name="Yanf M."/>
            <person name="Daum C."/>
            <person name="Ng V."/>
            <person name="Clum A."/>
            <person name="Steindorff A."/>
            <person name="Ohm R."/>
            <person name="Martin F."/>
            <person name="Silar P."/>
            <person name="Natvig D."/>
            <person name="Lalanne C."/>
            <person name="Gautier V."/>
            <person name="Ament-Velasquez S.L."/>
            <person name="Kruys A."/>
            <person name="Hutchinson M.I."/>
            <person name="Powell A.J."/>
            <person name="Barry K."/>
            <person name="Miller A.N."/>
            <person name="Grigoriev I.V."/>
            <person name="Debuchy R."/>
            <person name="Gladieux P."/>
            <person name="Thoren M.H."/>
            <person name="Johannesson H."/>
        </authorList>
    </citation>
    <scope>NUCLEOTIDE SEQUENCE</scope>
    <source>
        <strain evidence="8">CBS 958.72</strain>
    </source>
</reference>
<reference evidence="8" key="1">
    <citation type="journal article" date="2023" name="Mol. Phylogenet. Evol.">
        <title>Genome-scale phylogeny and comparative genomics of the fungal order Sordariales.</title>
        <authorList>
            <person name="Hensen N."/>
            <person name="Bonometti L."/>
            <person name="Westerberg I."/>
            <person name="Brannstrom I.O."/>
            <person name="Guillou S."/>
            <person name="Cros-Aarteil S."/>
            <person name="Calhoun S."/>
            <person name="Haridas S."/>
            <person name="Kuo A."/>
            <person name="Mondo S."/>
            <person name="Pangilinan J."/>
            <person name="Riley R."/>
            <person name="LaButti K."/>
            <person name="Andreopoulos B."/>
            <person name="Lipzen A."/>
            <person name="Chen C."/>
            <person name="Yan M."/>
            <person name="Daum C."/>
            <person name="Ng V."/>
            <person name="Clum A."/>
            <person name="Steindorff A."/>
            <person name="Ohm R.A."/>
            <person name="Martin F."/>
            <person name="Silar P."/>
            <person name="Natvig D.O."/>
            <person name="Lalanne C."/>
            <person name="Gautier V."/>
            <person name="Ament-Velasquez S.L."/>
            <person name="Kruys A."/>
            <person name="Hutchinson M.I."/>
            <person name="Powell A.J."/>
            <person name="Barry K."/>
            <person name="Miller A.N."/>
            <person name="Grigoriev I.V."/>
            <person name="Debuchy R."/>
            <person name="Gladieux P."/>
            <person name="Hiltunen Thoren M."/>
            <person name="Johannesson H."/>
        </authorList>
    </citation>
    <scope>NUCLEOTIDE SEQUENCE</scope>
    <source>
        <strain evidence="8">CBS 958.72</strain>
    </source>
</reference>
<feature type="compositionally biased region" description="Polar residues" evidence="3">
    <location>
        <begin position="262"/>
        <end position="273"/>
    </location>
</feature>
<dbReference type="CDD" id="cd01736">
    <property type="entry name" value="LSm14_N"/>
    <property type="match status" value="1"/>
</dbReference>
<dbReference type="InterPro" id="IPR025762">
    <property type="entry name" value="DFDF"/>
</dbReference>
<evidence type="ECO:0000259" key="4">
    <source>
        <dbReference type="PROSITE" id="PS51512"/>
    </source>
</evidence>
<feature type="compositionally biased region" description="Basic residues" evidence="3">
    <location>
        <begin position="557"/>
        <end position="572"/>
    </location>
</feature>
<feature type="domain" description="FFD box profile" evidence="5">
    <location>
        <begin position="500"/>
        <end position="516"/>
    </location>
</feature>
<feature type="region of interest" description="Disordered" evidence="3">
    <location>
        <begin position="497"/>
        <end position="590"/>
    </location>
</feature>
<feature type="compositionally biased region" description="Polar residues" evidence="3">
    <location>
        <begin position="400"/>
        <end position="409"/>
    </location>
</feature>
<dbReference type="InterPro" id="IPR019050">
    <property type="entry name" value="FDF_dom"/>
</dbReference>
<accession>A0AAE0K8X4</accession>
<feature type="compositionally biased region" description="Polar residues" evidence="3">
    <location>
        <begin position="504"/>
        <end position="514"/>
    </location>
</feature>
<dbReference type="GO" id="GO:0033962">
    <property type="term" value="P:P-body assembly"/>
    <property type="evidence" value="ECO:0007669"/>
    <property type="project" value="TreeGrafter"/>
</dbReference>
<evidence type="ECO:0000256" key="3">
    <source>
        <dbReference type="SAM" id="MobiDB-lite"/>
    </source>
</evidence>
<feature type="compositionally biased region" description="Basic and acidic residues" evidence="3">
    <location>
        <begin position="76"/>
        <end position="87"/>
    </location>
</feature>
<dbReference type="SMART" id="SM01199">
    <property type="entry name" value="FDF"/>
    <property type="match status" value="1"/>
</dbReference>
<evidence type="ECO:0000259" key="7">
    <source>
        <dbReference type="PROSITE" id="PS52002"/>
    </source>
</evidence>
<feature type="compositionally biased region" description="Pro residues" evidence="3">
    <location>
        <begin position="125"/>
        <end position="137"/>
    </location>
</feature>
<dbReference type="Gene3D" id="2.30.30.100">
    <property type="match status" value="1"/>
</dbReference>
<organism evidence="8 9">
    <name type="scientific">Lasiosphaeria ovina</name>
    <dbReference type="NCBI Taxonomy" id="92902"/>
    <lineage>
        <taxon>Eukaryota</taxon>
        <taxon>Fungi</taxon>
        <taxon>Dikarya</taxon>
        <taxon>Ascomycota</taxon>
        <taxon>Pezizomycotina</taxon>
        <taxon>Sordariomycetes</taxon>
        <taxon>Sordariomycetidae</taxon>
        <taxon>Sordariales</taxon>
        <taxon>Lasiosphaeriaceae</taxon>
        <taxon>Lasiosphaeria</taxon>
    </lineage>
</organism>
<evidence type="ECO:0000259" key="6">
    <source>
        <dbReference type="PROSITE" id="PS51536"/>
    </source>
</evidence>
<dbReference type="GO" id="GO:0034063">
    <property type="term" value="P:stress granule assembly"/>
    <property type="evidence" value="ECO:0007669"/>
    <property type="project" value="TreeGrafter"/>
</dbReference>
<comment type="caution">
    <text evidence="8">The sequence shown here is derived from an EMBL/GenBank/DDBJ whole genome shotgun (WGS) entry which is preliminary data.</text>
</comment>
<dbReference type="GO" id="GO:0000932">
    <property type="term" value="C:P-body"/>
    <property type="evidence" value="ECO:0007669"/>
    <property type="project" value="TreeGrafter"/>
</dbReference>
<evidence type="ECO:0000259" key="5">
    <source>
        <dbReference type="PROSITE" id="PS51513"/>
    </source>
</evidence>
<feature type="compositionally biased region" description="Low complexity" evidence="3">
    <location>
        <begin position="234"/>
        <end position="244"/>
    </location>
</feature>
<feature type="short sequence motif" description="TFG box" evidence="2">
    <location>
        <begin position="528"/>
        <end position="548"/>
    </location>
</feature>
<feature type="compositionally biased region" description="Basic and acidic residues" evidence="3">
    <location>
        <begin position="528"/>
        <end position="541"/>
    </location>
</feature>
<feature type="domain" description="DFDF" evidence="4">
    <location>
        <begin position="441"/>
        <end position="477"/>
    </location>
</feature>
<evidence type="ECO:0000313" key="9">
    <source>
        <dbReference type="Proteomes" id="UP001287356"/>
    </source>
</evidence>
<feature type="compositionally biased region" description="Gly residues" evidence="3">
    <location>
        <begin position="220"/>
        <end position="232"/>
    </location>
</feature>
<gene>
    <name evidence="8" type="ORF">B0T24DRAFT_337863</name>
</gene>
<dbReference type="PANTHER" id="PTHR13586">
    <property type="entry name" value="SCD6 PROTEIN-RELATED"/>
    <property type="match status" value="1"/>
</dbReference>
<evidence type="ECO:0000256" key="1">
    <source>
        <dbReference type="PROSITE-ProRule" id="PRU00846"/>
    </source>
</evidence>
<feature type="compositionally biased region" description="Pro residues" evidence="3">
    <location>
        <begin position="209"/>
        <end position="219"/>
    </location>
</feature>